<dbReference type="InterPro" id="IPR002035">
    <property type="entry name" value="VWF_A"/>
</dbReference>
<dbReference type="EMBL" id="PXXK01000314">
    <property type="protein sequence ID" value="RFN46215.1"/>
    <property type="molecule type" value="Genomic_DNA"/>
</dbReference>
<evidence type="ECO:0000256" key="16">
    <source>
        <dbReference type="ARBA" id="ARBA00023242"/>
    </source>
</evidence>
<dbReference type="GO" id="GO:0006310">
    <property type="term" value="P:DNA recombination"/>
    <property type="evidence" value="ECO:0007669"/>
    <property type="project" value="UniProtKB-KW"/>
</dbReference>
<evidence type="ECO:0000256" key="10">
    <source>
        <dbReference type="ARBA" id="ARBA00022806"/>
    </source>
</evidence>
<comment type="similarity">
    <text evidence="3">Belongs to the ku80 family.</text>
</comment>
<evidence type="ECO:0000256" key="11">
    <source>
        <dbReference type="ARBA" id="ARBA00022840"/>
    </source>
</evidence>
<dbReference type="GO" id="GO:0000723">
    <property type="term" value="P:telomere maintenance"/>
    <property type="evidence" value="ECO:0007669"/>
    <property type="project" value="InterPro"/>
</dbReference>
<evidence type="ECO:0000256" key="1">
    <source>
        <dbReference type="ARBA" id="ARBA00004123"/>
    </source>
</evidence>
<dbReference type="AlphaFoldDB" id="A0A395MEE9"/>
<dbReference type="InterPro" id="IPR014893">
    <property type="entry name" value="Ku_PK_bind"/>
</dbReference>
<dbReference type="InterPro" id="IPR024193">
    <property type="entry name" value="Ku80"/>
</dbReference>
<organism evidence="22 23">
    <name type="scientific">Fusarium flagelliforme</name>
    <dbReference type="NCBI Taxonomy" id="2675880"/>
    <lineage>
        <taxon>Eukaryota</taxon>
        <taxon>Fungi</taxon>
        <taxon>Dikarya</taxon>
        <taxon>Ascomycota</taxon>
        <taxon>Pezizomycotina</taxon>
        <taxon>Sordariomycetes</taxon>
        <taxon>Hypocreomycetidae</taxon>
        <taxon>Hypocreales</taxon>
        <taxon>Nectriaceae</taxon>
        <taxon>Fusarium</taxon>
        <taxon>Fusarium incarnatum-equiseti species complex</taxon>
    </lineage>
</organism>
<reference evidence="22 23" key="1">
    <citation type="journal article" date="2018" name="PLoS Pathog.">
        <title>Evolution of structural diversity of trichothecenes, a family of toxins produced by plant pathogenic and entomopathogenic fungi.</title>
        <authorList>
            <person name="Proctor R.H."/>
            <person name="McCormick S.P."/>
            <person name="Kim H.S."/>
            <person name="Cardoza R.E."/>
            <person name="Stanley A.M."/>
            <person name="Lindo L."/>
            <person name="Kelly A."/>
            <person name="Brown D.W."/>
            <person name="Lee T."/>
            <person name="Vaughan M.M."/>
            <person name="Alexander N.J."/>
            <person name="Busman M."/>
            <person name="Gutierrez S."/>
        </authorList>
    </citation>
    <scope>NUCLEOTIDE SEQUENCE [LARGE SCALE GENOMIC DNA]</scope>
    <source>
        <strain evidence="22 23">NRRL 13405</strain>
    </source>
</reference>
<evidence type="ECO:0000256" key="7">
    <source>
        <dbReference type="ARBA" id="ARBA00022741"/>
    </source>
</evidence>
<dbReference type="FunFam" id="1.10.1600.10:FF:000002">
    <property type="entry name" value="X-ray repair cross-complementing protein 5"/>
    <property type="match status" value="1"/>
</dbReference>
<sequence length="1226" mass="137480">MAEKEATIFILDLGSTMAQTHSGRSQSDLDWSMQYVWDKITDIVAANRKTLCVGVVGLRTDETDNKLQDDDGYENISVLQEMGPMTMSSLRDLQSLVKPSNTWAGDAVSAIVIAVDMMDTFTKKLKWNRKIFLITDGQGPIDADDLSDISKKMNDSNIQLTILGVDFDDPDYGFKEEDKPGTKEDNEKALRSLVNDCKDGVFANIAEAIDELDTPRIKGVKPYKTYDGPLTLGDPETFPAAMSINVERYFKTHLARPLTASTVVIKSEGAPDAEPTQPTQDDEMEGVEFSAVKQARSYKVNDPDAPGGKRDVEFDDLAKGYEYGRTAVHISESEHNITKIDTQKSFSIVGFIPCAKYEPFLNLGETCVTIASKFDAKSALALSSLVWALSELESYAIARIVTKDGKDPLLVLLAPGVEPDMECLYDIPLPFAEDIRSYQFPPLDRVVTVTGQTITKHRLLPTDELNDAMSDYVDAMDLSAYGMDDEGEPAEYVPIDDTFNPTIHRVNHAVKSRAVYPEKPVPETPSILLRFAQPPQDLIEKVQSKADALIEAADVKKVPPKVKGKRGRETVKPISGLDVDALLGGEEKGEISPDNAVPEFKQVLAATEEVSEIEDAAKQMGTIISTFVTESFGDDKYQRALECLGVMREELINLEEPGFYNSFMEGMKKKLLSGDMGGDRRDFWFKVRWGRLGLIDNKQSEVSDVTPEQADEDVQKFALTVRTRREQPIIAVMTDLESRLEKLQELLGNGVKLAESPHEDSDTAYEPCGNSFGMVMDDEYIRNEERWMAREQVSPEQLRAEADAARKELFESNKKKAFDNSDFRIGQTVDEEFLFCPFKVVVSYPERFVGKGNKPRTKPFFTEILKDRTWDFFYLHNPLEPARDPYLLVPSAQFEVFLEEINLKLYTSLRIPAGSMNKDKFYLKFGEGGTPRPRYLRRSLESTSLDIRPWPAIDPDDVEAFKAATPLEQLTWRSKMRVVKTGFAAKRMADPDKAVRKKGHRDQMLRNTLSYLGLLGDPDGHDIVFICVDVEAIERKPNPISEVGIAILDTRDIKGVDPKDVGRGWWPKIKTHHLRVHEYAGLRNYQFVKGCPDSFDFGTSTFPQKAVLQEAIMNIFNPYVLGEREIIVVGHDVRQDITYFNEMGIDLRALAGLKEPVDTQQIHQAWCNAPNGRGLVAVLNDLGIPNKHLHNAGNDAHYTLCAMLGIAVQELRGNEQQSNELLNKMD</sequence>
<dbReference type="PANTHER" id="PTHR12604">
    <property type="entry name" value="KU AUTOANTIGEN DNA HELICASE"/>
    <property type="match status" value="1"/>
</dbReference>
<comment type="caution">
    <text evidence="22">The sequence shown here is derived from an EMBL/GenBank/DDBJ whole genome shotgun (WGS) entry which is preliminary data.</text>
</comment>
<dbReference type="Gene3D" id="3.40.50.410">
    <property type="entry name" value="von Willebrand factor, type A domain"/>
    <property type="match status" value="1"/>
</dbReference>
<evidence type="ECO:0000256" key="2">
    <source>
        <dbReference type="ARBA" id="ARBA00004574"/>
    </source>
</evidence>
<comment type="function">
    <text evidence="17">Single-stranded DNA-dependent ATP-dependent helicase. Involved in non-homologous end joining (NHEJ) DNA double strand break repair. DNA-binding is sequence-independent but has a high affinity to nicks in double-stranded DNA and to the ends of duplex DNA. Binds to naturally occurring chromosomal ends, and therefore provides chromosomal end protection. Required also for telomere recombination to repair telomeric ends in the absence of telomerase. KU70, of the KU70/KU80 heterodimer, binds to the stem loop of TLC1, the RNA component of telomerase. Involved in telomere maintenance. Interacts with telomeric repeats and subtelomeric sequences thereby controlling telomere length and protecting against subtelomeric rearrangement. Maintains telomeric chromatin, which is involved in silencing the expression of genes located at the telomere. Required for mating-type switching.</text>
</comment>
<dbReference type="CDD" id="cd00873">
    <property type="entry name" value="KU80"/>
    <property type="match status" value="1"/>
</dbReference>
<evidence type="ECO:0000256" key="12">
    <source>
        <dbReference type="ARBA" id="ARBA00022895"/>
    </source>
</evidence>
<dbReference type="GO" id="GO:0003690">
    <property type="term" value="F:double-stranded DNA binding"/>
    <property type="evidence" value="ECO:0007669"/>
    <property type="project" value="TreeGrafter"/>
</dbReference>
<dbReference type="Gene3D" id="2.40.290.10">
    <property type="match status" value="1"/>
</dbReference>
<dbReference type="InterPro" id="IPR048519">
    <property type="entry name" value="Gfd2/YDR514C-like_C"/>
</dbReference>
<keyword evidence="16" id="KW-0539">Nucleus</keyword>
<evidence type="ECO:0000256" key="17">
    <source>
        <dbReference type="ARBA" id="ARBA00024890"/>
    </source>
</evidence>
<evidence type="ECO:0000256" key="5">
    <source>
        <dbReference type="ARBA" id="ARBA00021792"/>
    </source>
</evidence>
<evidence type="ECO:0000256" key="13">
    <source>
        <dbReference type="ARBA" id="ARBA00023125"/>
    </source>
</evidence>
<dbReference type="Gene3D" id="3.30.420.10">
    <property type="entry name" value="Ribonuclease H-like superfamily/Ribonuclease H"/>
    <property type="match status" value="1"/>
</dbReference>
<dbReference type="Pfam" id="PF03731">
    <property type="entry name" value="Ku_N"/>
    <property type="match status" value="1"/>
</dbReference>
<dbReference type="SUPFAM" id="SSF53300">
    <property type="entry name" value="vWA-like"/>
    <property type="match status" value="1"/>
</dbReference>
<evidence type="ECO:0000256" key="19">
    <source>
        <dbReference type="ARBA" id="ARBA00047995"/>
    </source>
</evidence>
<dbReference type="SMART" id="SM00559">
    <property type="entry name" value="Ku78"/>
    <property type="match status" value="1"/>
</dbReference>
<proteinExistence type="inferred from homology"/>
<dbReference type="FunFam" id="3.40.50.410:FF:000073">
    <property type="entry name" value="ATP-dependent DNA helicase II subunit 2"/>
    <property type="match status" value="1"/>
</dbReference>
<evidence type="ECO:0000256" key="6">
    <source>
        <dbReference type="ARBA" id="ARBA00022454"/>
    </source>
</evidence>
<dbReference type="PROSITE" id="PS50234">
    <property type="entry name" value="VWFA"/>
    <property type="match status" value="1"/>
</dbReference>
<keyword evidence="12" id="KW-0779">Telomere</keyword>
<comment type="catalytic activity">
    <reaction evidence="19">
        <text>ATP + H2O = ADP + phosphate + H(+)</text>
        <dbReference type="Rhea" id="RHEA:13065"/>
        <dbReference type="ChEBI" id="CHEBI:15377"/>
        <dbReference type="ChEBI" id="CHEBI:15378"/>
        <dbReference type="ChEBI" id="CHEBI:30616"/>
        <dbReference type="ChEBI" id="CHEBI:43474"/>
        <dbReference type="ChEBI" id="CHEBI:456216"/>
        <dbReference type="EC" id="3.6.4.12"/>
    </reaction>
</comment>
<evidence type="ECO:0000259" key="21">
    <source>
        <dbReference type="PROSITE" id="PS50234"/>
    </source>
</evidence>
<dbReference type="GO" id="GO:0000781">
    <property type="term" value="C:chromosome, telomeric region"/>
    <property type="evidence" value="ECO:0007669"/>
    <property type="project" value="UniProtKB-SubCell"/>
</dbReference>
<evidence type="ECO:0000256" key="3">
    <source>
        <dbReference type="ARBA" id="ARBA00007726"/>
    </source>
</evidence>
<evidence type="ECO:0000313" key="22">
    <source>
        <dbReference type="EMBL" id="RFN46215.1"/>
    </source>
</evidence>
<dbReference type="GO" id="GO:0006303">
    <property type="term" value="P:double-strand break repair via nonhomologous end joining"/>
    <property type="evidence" value="ECO:0007669"/>
    <property type="project" value="InterPro"/>
</dbReference>
<dbReference type="Gene3D" id="1.25.40.240">
    <property type="entry name" value="Ku, C-terminal domain"/>
    <property type="match status" value="1"/>
</dbReference>
<evidence type="ECO:0000256" key="14">
    <source>
        <dbReference type="ARBA" id="ARBA00023172"/>
    </source>
</evidence>
<dbReference type="Pfam" id="PF02735">
    <property type="entry name" value="Ku"/>
    <property type="match status" value="1"/>
</dbReference>
<dbReference type="Pfam" id="PF21762">
    <property type="entry name" value="DEDDh_C"/>
    <property type="match status" value="1"/>
</dbReference>
<dbReference type="InterPro" id="IPR006164">
    <property type="entry name" value="DNA_bd_Ku70/Ku80"/>
</dbReference>
<keyword evidence="23" id="KW-1185">Reference proteome</keyword>
<name>A0A395MEE9_9HYPO</name>
<dbReference type="SUPFAM" id="SSF53098">
    <property type="entry name" value="Ribonuclease H-like"/>
    <property type="match status" value="1"/>
</dbReference>
<keyword evidence="11" id="KW-0067">ATP-binding</keyword>
<keyword evidence="6" id="KW-0158">Chromosome</keyword>
<dbReference type="InterPro" id="IPR005161">
    <property type="entry name" value="Ku_N"/>
</dbReference>
<dbReference type="InterPro" id="IPR016194">
    <property type="entry name" value="SPOC-like_C_dom_sf"/>
</dbReference>
<gene>
    <name evidence="22" type="ORF">FIE12Z_9541</name>
</gene>
<evidence type="ECO:0000256" key="18">
    <source>
        <dbReference type="ARBA" id="ARBA00031847"/>
    </source>
</evidence>
<keyword evidence="15" id="KW-0234">DNA repair</keyword>
<dbReference type="GO" id="GO:0005524">
    <property type="term" value="F:ATP binding"/>
    <property type="evidence" value="ECO:0007669"/>
    <property type="project" value="UniProtKB-KW"/>
</dbReference>
<evidence type="ECO:0000256" key="20">
    <source>
        <dbReference type="SAM" id="MobiDB-lite"/>
    </source>
</evidence>
<evidence type="ECO:0000313" key="23">
    <source>
        <dbReference type="Proteomes" id="UP000265631"/>
    </source>
</evidence>
<comment type="subcellular location">
    <subcellularLocation>
        <location evidence="2">Chromosome</location>
        <location evidence="2">Telomere</location>
    </subcellularLocation>
    <subcellularLocation>
        <location evidence="1">Nucleus</location>
    </subcellularLocation>
</comment>
<protein>
    <recommendedName>
        <fullName evidence="5">ATP-dependent DNA helicase II subunit 2</fullName>
        <ecNumber evidence="4">3.6.4.12</ecNumber>
    </recommendedName>
    <alternativeName>
        <fullName evidence="18">ATP-dependent DNA helicase II subunit Ku80</fullName>
    </alternativeName>
</protein>
<evidence type="ECO:0000256" key="9">
    <source>
        <dbReference type="ARBA" id="ARBA00022801"/>
    </source>
</evidence>
<dbReference type="GO" id="GO:0003678">
    <property type="term" value="F:DNA helicase activity"/>
    <property type="evidence" value="ECO:0007669"/>
    <property type="project" value="UniProtKB-EC"/>
</dbReference>
<dbReference type="GO" id="GO:0043564">
    <property type="term" value="C:Ku70:Ku80 complex"/>
    <property type="evidence" value="ECO:0007669"/>
    <property type="project" value="InterPro"/>
</dbReference>
<dbReference type="GO" id="GO:0042162">
    <property type="term" value="F:telomeric DNA binding"/>
    <property type="evidence" value="ECO:0007669"/>
    <property type="project" value="InterPro"/>
</dbReference>
<evidence type="ECO:0000256" key="4">
    <source>
        <dbReference type="ARBA" id="ARBA00012551"/>
    </source>
</evidence>
<dbReference type="Proteomes" id="UP000265631">
    <property type="component" value="Unassembled WGS sequence"/>
</dbReference>
<keyword evidence="13" id="KW-0238">DNA-binding</keyword>
<dbReference type="Pfam" id="PF08785">
    <property type="entry name" value="Ku_PK_bind"/>
    <property type="match status" value="1"/>
</dbReference>
<dbReference type="EC" id="3.6.4.12" evidence="4"/>
<dbReference type="InterPro" id="IPR036465">
    <property type="entry name" value="vWFA_dom_sf"/>
</dbReference>
<dbReference type="GO" id="GO:0003684">
    <property type="term" value="F:damaged DNA binding"/>
    <property type="evidence" value="ECO:0007669"/>
    <property type="project" value="InterPro"/>
</dbReference>
<accession>A0A395MEE9</accession>
<dbReference type="Gene3D" id="1.10.1600.10">
    <property type="match status" value="1"/>
</dbReference>
<keyword evidence="8" id="KW-0227">DNA damage</keyword>
<keyword evidence="9" id="KW-0378">Hydrolase</keyword>
<dbReference type="InterPro" id="IPR012337">
    <property type="entry name" value="RNaseH-like_sf"/>
</dbReference>
<dbReference type="STRING" id="2594813.A0A395MEE9"/>
<keyword evidence="7" id="KW-0547">Nucleotide-binding</keyword>
<dbReference type="SUPFAM" id="SSF100939">
    <property type="entry name" value="SPOC domain-like"/>
    <property type="match status" value="1"/>
</dbReference>
<dbReference type="InterPro" id="IPR036397">
    <property type="entry name" value="RNaseH_sf"/>
</dbReference>
<keyword evidence="10 22" id="KW-0347">Helicase</keyword>
<dbReference type="GO" id="GO:0016787">
    <property type="term" value="F:hydrolase activity"/>
    <property type="evidence" value="ECO:0007669"/>
    <property type="project" value="UniProtKB-KW"/>
</dbReference>
<evidence type="ECO:0000256" key="8">
    <source>
        <dbReference type="ARBA" id="ARBA00022763"/>
    </source>
</evidence>
<dbReference type="SUPFAM" id="SSF101420">
    <property type="entry name" value="C-terminal domain of Ku80"/>
    <property type="match status" value="1"/>
</dbReference>
<feature type="domain" description="VWFA" evidence="21">
    <location>
        <begin position="6"/>
        <end position="212"/>
    </location>
</feature>
<dbReference type="InterPro" id="IPR036494">
    <property type="entry name" value="Ku_C_sf"/>
</dbReference>
<feature type="region of interest" description="Disordered" evidence="20">
    <location>
        <begin position="266"/>
        <end position="285"/>
    </location>
</feature>
<dbReference type="PANTHER" id="PTHR12604:SF4">
    <property type="entry name" value="X-RAY REPAIR CROSS-COMPLEMENTING PROTEIN 5"/>
    <property type="match status" value="1"/>
</dbReference>
<evidence type="ECO:0000256" key="15">
    <source>
        <dbReference type="ARBA" id="ARBA00023204"/>
    </source>
</evidence>
<keyword evidence="14" id="KW-0233">DNA recombination</keyword>